<gene>
    <name evidence="14" type="ORF">N7G274_008083</name>
</gene>
<dbReference type="PANTHER" id="PTHR11236">
    <property type="entry name" value="AMINOBENZOATE/ANTHRANILATE SYNTHASE"/>
    <property type="match status" value="1"/>
</dbReference>
<keyword evidence="5" id="KW-0808">Transferase</keyword>
<keyword evidence="6" id="KW-0289">Folate biosynthesis</keyword>
<organism evidence="14 15">
    <name type="scientific">Stereocaulon virgatum</name>
    <dbReference type="NCBI Taxonomy" id="373712"/>
    <lineage>
        <taxon>Eukaryota</taxon>
        <taxon>Fungi</taxon>
        <taxon>Dikarya</taxon>
        <taxon>Ascomycota</taxon>
        <taxon>Pezizomycotina</taxon>
        <taxon>Lecanoromycetes</taxon>
        <taxon>OSLEUM clade</taxon>
        <taxon>Lecanoromycetidae</taxon>
        <taxon>Lecanorales</taxon>
        <taxon>Lecanorineae</taxon>
        <taxon>Stereocaulaceae</taxon>
        <taxon>Stereocaulon</taxon>
    </lineage>
</organism>
<keyword evidence="7" id="KW-0315">Glutamine amidotransferase</keyword>
<dbReference type="Gene3D" id="3.60.120.10">
    <property type="entry name" value="Anthranilate synthase"/>
    <property type="match status" value="1"/>
</dbReference>
<evidence type="ECO:0000256" key="10">
    <source>
        <dbReference type="SAM" id="MobiDB-lite"/>
    </source>
</evidence>
<name>A0ABR4A2P2_9LECA</name>
<evidence type="ECO:0000256" key="2">
    <source>
        <dbReference type="ARBA" id="ARBA00005009"/>
    </source>
</evidence>
<feature type="region of interest" description="Disordered" evidence="10">
    <location>
        <begin position="856"/>
        <end position="881"/>
    </location>
</feature>
<dbReference type="InterPro" id="IPR005801">
    <property type="entry name" value="ADC_synthase"/>
</dbReference>
<feature type="compositionally biased region" description="Polar residues" evidence="10">
    <location>
        <begin position="737"/>
        <end position="752"/>
    </location>
</feature>
<evidence type="ECO:0000256" key="7">
    <source>
        <dbReference type="ARBA" id="ARBA00022962"/>
    </source>
</evidence>
<dbReference type="InterPro" id="IPR017926">
    <property type="entry name" value="GATASE"/>
</dbReference>
<comment type="catalytic activity">
    <reaction evidence="1">
        <text>chorismate + L-glutamine = 4-amino-4-deoxychorismate + L-glutamate</text>
        <dbReference type="Rhea" id="RHEA:11672"/>
        <dbReference type="ChEBI" id="CHEBI:29748"/>
        <dbReference type="ChEBI" id="CHEBI:29985"/>
        <dbReference type="ChEBI" id="CHEBI:58359"/>
        <dbReference type="ChEBI" id="CHEBI:58406"/>
        <dbReference type="EC" id="2.6.1.85"/>
    </reaction>
</comment>
<dbReference type="SUPFAM" id="SSF52317">
    <property type="entry name" value="Class I glutamine amidotransferase-like"/>
    <property type="match status" value="1"/>
</dbReference>
<feature type="domain" description="Anthranilate synthase component I N-terminal" evidence="13">
    <location>
        <begin position="342"/>
        <end position="481"/>
    </location>
</feature>
<dbReference type="EC" id="2.6.1.85" evidence="4"/>
<dbReference type="Pfam" id="PF00425">
    <property type="entry name" value="Chorismate_bind"/>
    <property type="match status" value="3"/>
</dbReference>
<protein>
    <recommendedName>
        <fullName evidence="4">aminodeoxychorismate synthase</fullName>
        <ecNumber evidence="4">2.6.1.85</ecNumber>
    </recommendedName>
    <alternativeName>
        <fullName evidence="8">Para-aminobenzoate synthase</fullName>
    </alternativeName>
    <alternativeName>
        <fullName evidence="9">p-aminobenzoic acid synthase</fullName>
    </alternativeName>
</protein>
<proteinExistence type="inferred from homology"/>
<feature type="compositionally biased region" description="Low complexity" evidence="10">
    <location>
        <begin position="753"/>
        <end position="763"/>
    </location>
</feature>
<reference evidence="14 15" key="1">
    <citation type="submission" date="2024-09" db="EMBL/GenBank/DDBJ databases">
        <title>Rethinking Asexuality: The Enigmatic Case of Functional Sexual Genes in Lepraria (Stereocaulaceae).</title>
        <authorList>
            <person name="Doellman M."/>
            <person name="Sun Y."/>
            <person name="Barcenas-Pena A."/>
            <person name="Lumbsch H.T."/>
            <person name="Grewe F."/>
        </authorList>
    </citation>
    <scope>NUCLEOTIDE SEQUENCE [LARGE SCALE GENOMIC DNA]</scope>
    <source>
        <strain evidence="14 15">Mercado 3170</strain>
    </source>
</reference>
<dbReference type="PRINTS" id="PR00097">
    <property type="entry name" value="ANTSNTHASEII"/>
</dbReference>
<feature type="domain" description="Chorismate-utilising enzyme C-terminal" evidence="12">
    <location>
        <begin position="534"/>
        <end position="610"/>
    </location>
</feature>
<evidence type="ECO:0000256" key="9">
    <source>
        <dbReference type="ARBA" id="ARBA00031904"/>
    </source>
</evidence>
<dbReference type="Proteomes" id="UP001590950">
    <property type="component" value="Unassembled WGS sequence"/>
</dbReference>
<feature type="region of interest" description="Disordered" evidence="10">
    <location>
        <begin position="723"/>
        <end position="769"/>
    </location>
</feature>
<dbReference type="PROSITE" id="PS51273">
    <property type="entry name" value="GATASE_TYPE_1"/>
    <property type="match status" value="1"/>
</dbReference>
<dbReference type="Gene3D" id="3.40.50.880">
    <property type="match status" value="1"/>
</dbReference>
<dbReference type="InterPro" id="IPR029062">
    <property type="entry name" value="Class_I_gatase-like"/>
</dbReference>
<comment type="pathway">
    <text evidence="2">Cofactor biosynthesis; tetrahydrofolate biosynthesis; 4-aminobenzoate from chorismate: step 1/2.</text>
</comment>
<dbReference type="InterPro" id="IPR006805">
    <property type="entry name" value="Anth_synth_I_N"/>
</dbReference>
<evidence type="ECO:0000256" key="8">
    <source>
        <dbReference type="ARBA" id="ARBA00031329"/>
    </source>
</evidence>
<dbReference type="PANTHER" id="PTHR11236:SF18">
    <property type="entry name" value="AMINODEOXYCHORISMATE SYNTHASE"/>
    <property type="match status" value="1"/>
</dbReference>
<feature type="domain" description="Glutamine amidotransferase" evidence="11">
    <location>
        <begin position="11"/>
        <end position="145"/>
    </location>
</feature>
<feature type="domain" description="Chorismate-utilising enzyme C-terminal" evidence="12">
    <location>
        <begin position="631"/>
        <end position="716"/>
    </location>
</feature>
<accession>A0ABR4A2P2</accession>
<dbReference type="Pfam" id="PF04715">
    <property type="entry name" value="Anth_synt_I_N"/>
    <property type="match status" value="1"/>
</dbReference>
<evidence type="ECO:0000256" key="5">
    <source>
        <dbReference type="ARBA" id="ARBA00022679"/>
    </source>
</evidence>
<dbReference type="InterPro" id="IPR006221">
    <property type="entry name" value="TrpG/PapA_dom"/>
</dbReference>
<comment type="caution">
    <text evidence="14">The sequence shown here is derived from an EMBL/GenBank/DDBJ whole genome shotgun (WGS) entry which is preliminary data.</text>
</comment>
<evidence type="ECO:0000256" key="4">
    <source>
        <dbReference type="ARBA" id="ARBA00013139"/>
    </source>
</evidence>
<feature type="compositionally biased region" description="Acidic residues" evidence="10">
    <location>
        <begin position="723"/>
        <end position="733"/>
    </location>
</feature>
<dbReference type="PRINTS" id="PR00099">
    <property type="entry name" value="CPSGATASE"/>
</dbReference>
<dbReference type="EMBL" id="JBEFKJ010000027">
    <property type="protein sequence ID" value="KAL2039034.1"/>
    <property type="molecule type" value="Genomic_DNA"/>
</dbReference>
<evidence type="ECO:0000256" key="6">
    <source>
        <dbReference type="ARBA" id="ARBA00022909"/>
    </source>
</evidence>
<evidence type="ECO:0000313" key="14">
    <source>
        <dbReference type="EMBL" id="KAL2039034.1"/>
    </source>
</evidence>
<evidence type="ECO:0000256" key="3">
    <source>
        <dbReference type="ARBA" id="ARBA00005970"/>
    </source>
</evidence>
<keyword evidence="15" id="KW-1185">Reference proteome</keyword>
<feature type="domain" description="Chorismate-utilising enzyme C-terminal" evidence="12">
    <location>
        <begin position="769"/>
        <end position="834"/>
    </location>
</feature>
<dbReference type="Pfam" id="PF00117">
    <property type="entry name" value="GATase"/>
    <property type="match status" value="1"/>
</dbReference>
<dbReference type="InterPro" id="IPR015890">
    <property type="entry name" value="Chorismate_C"/>
</dbReference>
<dbReference type="SUPFAM" id="SSF56322">
    <property type="entry name" value="ADC synthase"/>
    <property type="match status" value="2"/>
</dbReference>
<evidence type="ECO:0000259" key="11">
    <source>
        <dbReference type="Pfam" id="PF00117"/>
    </source>
</evidence>
<evidence type="ECO:0000259" key="13">
    <source>
        <dbReference type="Pfam" id="PF04715"/>
    </source>
</evidence>
<dbReference type="InterPro" id="IPR019999">
    <property type="entry name" value="Anth_synth_I-like"/>
</dbReference>
<sequence>MPHAAPPRILFIDAYDSFTNNIVSLLETRLRAEVTIIKIDDPINDFAGFLKPFTAVVAGPGPGDPRTAKDVGLYNHLWNLQRENLLPVLGICLGFQSLVLAFGGTIERLPEPRHGIIRSVASHGESMFQGVDQMETIQYHSLHASLGHNLMSTYDELWEPSSACPELQPLAWDFEIDNMRDVAPWKSLEASGRVLMAVHHMAKPFYGIQFHAESICSSGKARRVIDSWWAAARSWQRALPCTHDALKPEHGKKLGASRTETNGRARATWNCIGLKPTCQPSSAKKPVRSPESRARMNRENDQSPIVLAGDKHREKTIQVFDRVIDTGRWSTPTICDALGFGEGDSIVLDSGPNQDHELANHSIIGFVEPESLRFEYSVITSELLKIENGRKTIVCLVQHSDDVFAYLKDFLRQYRVSCKHTNIPFWGGLMGYISYEACLETIGVNKQPSNPAGKRLQRPDLSFVFVERSLVVDYAQGKTFIQSIKPDDDEWLDSSTSRLSQTACGTFSCRLHKQGLHTSESLSTPTRISLPNEALYKSQIRACQDSIRAGDSYELCLTTQATIKTVPKRNPWRLYQKLRHLNPAPFSAYIRLGTLALLSSSPERFLSWSRPKRKVTNSDWHNGKWSDKISICQFRPIKGTVKKRTGDLSHPYLTIREATELLSTTKERAENLMIVDLIRHDLHGVVGSGNVTVPKLMVVEEYATVFQLVSVIEGELVIDDSDDEEDFEDDVVDSETLSDYSDGNPSSTSQCISSKSDASHSTSARGHSRTGIDVLAASLPPGSMTGAPKLRSCQLLGQLENRHRGIYSGVVGYLDVGGGGDFSVVIRTAVRWDTDTMHKDDMDGQSTSRCGAERTKNMEEDDEDEWTIGAGGAVTSLSTEDGEWEEMLTKLRSTLRLFEDKSEW</sequence>
<dbReference type="CDD" id="cd01743">
    <property type="entry name" value="GATase1_Anthranilate_Synthase"/>
    <property type="match status" value="1"/>
</dbReference>
<comment type="similarity">
    <text evidence="3">In the C-terminal section; belongs to the anthranilate synthase component I family.</text>
</comment>
<evidence type="ECO:0000256" key="1">
    <source>
        <dbReference type="ARBA" id="ARBA00001000"/>
    </source>
</evidence>
<evidence type="ECO:0000259" key="12">
    <source>
        <dbReference type="Pfam" id="PF00425"/>
    </source>
</evidence>
<evidence type="ECO:0000313" key="15">
    <source>
        <dbReference type="Proteomes" id="UP001590950"/>
    </source>
</evidence>